<dbReference type="InterPro" id="IPR030391">
    <property type="entry name" value="MeTrfase_TrmA_CS"/>
</dbReference>
<keyword evidence="2" id="KW-0808">Transferase</keyword>
<feature type="domain" description="TRAM" evidence="4">
    <location>
        <begin position="17"/>
        <end position="78"/>
    </location>
</feature>
<evidence type="ECO:0000313" key="5">
    <source>
        <dbReference type="EMBL" id="CAB4834428.1"/>
    </source>
</evidence>
<dbReference type="AlphaFoldDB" id="A0A6J7APP8"/>
<evidence type="ECO:0000259" key="4">
    <source>
        <dbReference type="PROSITE" id="PS50926"/>
    </source>
</evidence>
<dbReference type="InterPro" id="IPR002792">
    <property type="entry name" value="TRAM_dom"/>
</dbReference>
<dbReference type="PROSITE" id="PS01231">
    <property type="entry name" value="TRMA_2"/>
    <property type="match status" value="1"/>
</dbReference>
<sequence>MPSVSLSPSLSLRFGIVSFKGHMTHVELTLGAPASGGGFVARGDDGRVYFVRHGLPGERVRAVVTEEHAKWARADAIEILEASGERVDPPCEFAGPGKCGGCDYQHASRSSQLALKTQLLQEQLRRIGKFDLDVKVEDVESPNQGLGTRTRLRFGVSPTGQLGMRRHGSHDLIPTPTCLLGVSPLQETMTKTSLWDESDDVLIIALPQSDSVEVRRVMFTEDEHDLIDEEGDSDLSDTDLQETHVGQMSFRVSASSFWQIHEQAPEILVQEVLQGLQLSAGDHVMDLYCGAGLFTKFIADRVGPFGSVIGIESSQSAVEDATRNLVEYPWTYIQHASVNKRSIAHASPLSTHAVLDPPRSGNDRSALLALNDLEHLRRIVSVSCDPATFARDLRILVDLGWEIVSLRAFDLFPMTEHLECTAVLGRSIAH</sequence>
<dbReference type="GO" id="GO:0070041">
    <property type="term" value="F:rRNA (uridine-C5-)-methyltransferase activity"/>
    <property type="evidence" value="ECO:0007669"/>
    <property type="project" value="TreeGrafter"/>
</dbReference>
<dbReference type="PROSITE" id="PS51687">
    <property type="entry name" value="SAM_MT_RNA_M5U"/>
    <property type="match status" value="1"/>
</dbReference>
<proteinExistence type="predicted"/>
<dbReference type="InterPro" id="IPR029063">
    <property type="entry name" value="SAM-dependent_MTases_sf"/>
</dbReference>
<name>A0A6J7APP8_9ZZZZ</name>
<dbReference type="Pfam" id="PF05958">
    <property type="entry name" value="tRNA_U5-meth_tr"/>
    <property type="match status" value="1"/>
</dbReference>
<dbReference type="PANTHER" id="PTHR11061:SF30">
    <property type="entry name" value="TRNA (URACIL(54)-C(5))-METHYLTRANSFERASE"/>
    <property type="match status" value="1"/>
</dbReference>
<reference evidence="5" key="1">
    <citation type="submission" date="2020-05" db="EMBL/GenBank/DDBJ databases">
        <authorList>
            <person name="Chiriac C."/>
            <person name="Salcher M."/>
            <person name="Ghai R."/>
            <person name="Kavagutti S V."/>
        </authorList>
    </citation>
    <scope>NUCLEOTIDE SEQUENCE</scope>
</reference>
<accession>A0A6J7APP8</accession>
<dbReference type="Gene3D" id="2.40.50.1070">
    <property type="match status" value="1"/>
</dbReference>
<dbReference type="Gene3D" id="2.40.50.140">
    <property type="entry name" value="Nucleic acid-binding proteins"/>
    <property type="match status" value="1"/>
</dbReference>
<dbReference type="Gene3D" id="3.40.50.150">
    <property type="entry name" value="Vaccinia Virus protein VP39"/>
    <property type="match status" value="2"/>
</dbReference>
<keyword evidence="1" id="KW-0489">Methyltransferase</keyword>
<keyword evidence="3" id="KW-0949">S-adenosyl-L-methionine</keyword>
<organism evidence="5">
    <name type="scientific">freshwater metagenome</name>
    <dbReference type="NCBI Taxonomy" id="449393"/>
    <lineage>
        <taxon>unclassified sequences</taxon>
        <taxon>metagenomes</taxon>
        <taxon>ecological metagenomes</taxon>
    </lineage>
</organism>
<dbReference type="InterPro" id="IPR012340">
    <property type="entry name" value="NA-bd_OB-fold"/>
</dbReference>
<dbReference type="SUPFAM" id="SSF53335">
    <property type="entry name" value="S-adenosyl-L-methionine-dependent methyltransferases"/>
    <property type="match status" value="1"/>
</dbReference>
<dbReference type="GO" id="GO:0070475">
    <property type="term" value="P:rRNA base methylation"/>
    <property type="evidence" value="ECO:0007669"/>
    <property type="project" value="TreeGrafter"/>
</dbReference>
<dbReference type="PROSITE" id="PS50926">
    <property type="entry name" value="TRAM"/>
    <property type="match status" value="1"/>
</dbReference>
<evidence type="ECO:0000256" key="3">
    <source>
        <dbReference type="ARBA" id="ARBA00022691"/>
    </source>
</evidence>
<dbReference type="InterPro" id="IPR010280">
    <property type="entry name" value="U5_MeTrfase_fam"/>
</dbReference>
<dbReference type="SUPFAM" id="SSF50249">
    <property type="entry name" value="Nucleic acid-binding proteins"/>
    <property type="match status" value="1"/>
</dbReference>
<gene>
    <name evidence="5" type="ORF">UFOPK3164_01663</name>
</gene>
<dbReference type="PANTHER" id="PTHR11061">
    <property type="entry name" value="RNA M5U METHYLTRANSFERASE"/>
    <property type="match status" value="1"/>
</dbReference>
<evidence type="ECO:0000256" key="1">
    <source>
        <dbReference type="ARBA" id="ARBA00022603"/>
    </source>
</evidence>
<protein>
    <submittedName>
        <fullName evidence="5">Unannotated protein</fullName>
    </submittedName>
</protein>
<dbReference type="EMBL" id="CAFABE010000124">
    <property type="protein sequence ID" value="CAB4834428.1"/>
    <property type="molecule type" value="Genomic_DNA"/>
</dbReference>
<evidence type="ECO:0000256" key="2">
    <source>
        <dbReference type="ARBA" id="ARBA00022679"/>
    </source>
</evidence>